<dbReference type="SMART" id="SM00464">
    <property type="entry name" value="LON"/>
    <property type="match status" value="1"/>
</dbReference>
<dbReference type="AlphaFoldDB" id="A0A6M4ISZ8"/>
<evidence type="ECO:0000259" key="2">
    <source>
        <dbReference type="PROSITE" id="PS51787"/>
    </source>
</evidence>
<dbReference type="InterPro" id="IPR046336">
    <property type="entry name" value="Lon_prtase_N_sf"/>
</dbReference>
<keyword evidence="4" id="KW-1185">Reference proteome</keyword>
<dbReference type="Proteomes" id="UP000500938">
    <property type="component" value="Chromosome"/>
</dbReference>
<dbReference type="RefSeq" id="WP_171226028.1">
    <property type="nucleotide sequence ID" value="NZ_CP053085.1"/>
</dbReference>
<dbReference type="EMBL" id="CP053085">
    <property type="protein sequence ID" value="QJR36596.1"/>
    <property type="molecule type" value="Genomic_DNA"/>
</dbReference>
<sequence>MTDLLLPIFPLGVVLFPGTMLPLHLFEPRYRQMLADVREGNGRFGIIPAIPGVAERDLPAGRMGCVAEVTDVEVMPDGRANIIVTGRERFALTAFVEHDAPYHVATGTFVLDESGASPVALAVAADEVIANFKRVVRAVRTLNDDTDPLPDLPDDAAQVAWSVGAMIDLDLESRYRLLAERSPAARLTQIDNVLRKAIPDLELQAALKAK</sequence>
<name>A0A6M4ISZ8_9BACT</name>
<feature type="domain" description="Lon N-terminal" evidence="2">
    <location>
        <begin position="3"/>
        <end position="198"/>
    </location>
</feature>
<evidence type="ECO:0000313" key="3">
    <source>
        <dbReference type="EMBL" id="QJR36596.1"/>
    </source>
</evidence>
<keyword evidence="1" id="KW-1133">Transmembrane helix</keyword>
<evidence type="ECO:0000313" key="4">
    <source>
        <dbReference type="Proteomes" id="UP000500938"/>
    </source>
</evidence>
<reference evidence="3 4" key="1">
    <citation type="submission" date="2020-05" db="EMBL/GenBank/DDBJ databases">
        <title>Complete genome sequence of Gemmatimonas greenlandica TET16.</title>
        <authorList>
            <person name="Zeng Y."/>
        </authorList>
    </citation>
    <scope>NUCLEOTIDE SEQUENCE [LARGE SCALE GENOMIC DNA]</scope>
    <source>
        <strain evidence="3 4">TET16</strain>
    </source>
</reference>
<gene>
    <name evidence="3" type="ORF">HKW67_14300</name>
</gene>
<dbReference type="Pfam" id="PF02190">
    <property type="entry name" value="LON_substr_bdg"/>
    <property type="match status" value="1"/>
</dbReference>
<keyword evidence="1" id="KW-0472">Membrane</keyword>
<dbReference type="PANTHER" id="PTHR46732:SF8">
    <property type="entry name" value="ATP-DEPENDENT PROTEASE LA (LON) DOMAIN PROTEIN"/>
    <property type="match status" value="1"/>
</dbReference>
<evidence type="ECO:0000256" key="1">
    <source>
        <dbReference type="SAM" id="Phobius"/>
    </source>
</evidence>
<dbReference type="SUPFAM" id="SSF88697">
    <property type="entry name" value="PUA domain-like"/>
    <property type="match status" value="1"/>
</dbReference>
<dbReference type="InterPro" id="IPR003111">
    <property type="entry name" value="Lon_prtase_N"/>
</dbReference>
<feature type="transmembrane region" description="Helical" evidence="1">
    <location>
        <begin position="6"/>
        <end position="26"/>
    </location>
</feature>
<proteinExistence type="predicted"/>
<organism evidence="3 4">
    <name type="scientific">Gemmatimonas groenlandica</name>
    <dbReference type="NCBI Taxonomy" id="2732249"/>
    <lineage>
        <taxon>Bacteria</taxon>
        <taxon>Pseudomonadati</taxon>
        <taxon>Gemmatimonadota</taxon>
        <taxon>Gemmatimonadia</taxon>
        <taxon>Gemmatimonadales</taxon>
        <taxon>Gemmatimonadaceae</taxon>
        <taxon>Gemmatimonas</taxon>
    </lineage>
</organism>
<accession>A0A6M4ISZ8</accession>
<dbReference type="Gene3D" id="2.30.130.40">
    <property type="entry name" value="LON domain-like"/>
    <property type="match status" value="1"/>
</dbReference>
<dbReference type="PROSITE" id="PS51787">
    <property type="entry name" value="LON_N"/>
    <property type="match status" value="1"/>
</dbReference>
<keyword evidence="1" id="KW-0812">Transmembrane</keyword>
<dbReference type="InterPro" id="IPR015947">
    <property type="entry name" value="PUA-like_sf"/>
</dbReference>
<dbReference type="PANTHER" id="PTHR46732">
    <property type="entry name" value="ATP-DEPENDENT PROTEASE LA (LON) DOMAIN PROTEIN"/>
    <property type="match status" value="1"/>
</dbReference>
<protein>
    <submittedName>
        <fullName evidence="3">LON peptidase substrate-binding domain-containing protein</fullName>
    </submittedName>
</protein>
<dbReference type="KEGG" id="ggr:HKW67_14300"/>